<sequence>MASHSKIACPAPGLAGAEAGICDPSGISTKAYKRIVLTKSVNRQKVHSLLVDYIRSPARAMAVEELVFDVQAPPFGMARPKIFPDFERKVADQGEGTGTSELAEAVARLGLGEAESAEWLRALTSATPERFEAYEEMVLANGQEFFTTRDPSHVHFLDYAAALLVSMCPSIKTFVLGDNDYAQGPLSVFLRRNNYGLLPKQYLQHLHTVKLLHTGDMILGDGRFYAALDALTLFRLFHRLPSLDTISMDGVDQDNDGGYLSEFPPATSDLKHLHITHSAYGSSLLSAIIRVPRGLQGLTLTTGGRSTVDTGSNMMSPKTLGKALLDHKHTLCQLRVDLDAFLPDGVHVIPGGRVEESDEEDDFEDERDVYWTKDMAISTLSDKSRLNTGHLPNTRDYGRTMGSFHDFTALKQLDIGIKFLLDGVEYSRYKSKETEYSRAPFRLIDILPPGLEHLTIRGYVAGSNAYHDGQVEEFMAHKDERFPGLKEIYGIEKKVPISENVYEKERKNWKGEEEYPPLARRESVSREWIEADVQPDS</sequence>
<accession>A0A8K0WML8</accession>
<proteinExistence type="predicted"/>
<keyword evidence="2" id="KW-1185">Reference proteome</keyword>
<comment type="caution">
    <text evidence="1">The sequence shown here is derived from an EMBL/GenBank/DDBJ whole genome shotgun (WGS) entry which is preliminary data.</text>
</comment>
<evidence type="ECO:0000313" key="1">
    <source>
        <dbReference type="EMBL" id="KAH7309721.1"/>
    </source>
</evidence>
<dbReference type="AlphaFoldDB" id="A0A8K0WML8"/>
<name>A0A8K0WML8_9HYPO</name>
<dbReference type="EMBL" id="JAGPNK010000013">
    <property type="protein sequence ID" value="KAH7309721.1"/>
    <property type="molecule type" value="Genomic_DNA"/>
</dbReference>
<reference evidence="1" key="1">
    <citation type="journal article" date="2021" name="Nat. Commun.">
        <title>Genetic determinants of endophytism in the Arabidopsis root mycobiome.</title>
        <authorList>
            <person name="Mesny F."/>
            <person name="Miyauchi S."/>
            <person name="Thiergart T."/>
            <person name="Pickel B."/>
            <person name="Atanasova L."/>
            <person name="Karlsson M."/>
            <person name="Huettel B."/>
            <person name="Barry K.W."/>
            <person name="Haridas S."/>
            <person name="Chen C."/>
            <person name="Bauer D."/>
            <person name="Andreopoulos W."/>
            <person name="Pangilinan J."/>
            <person name="LaButti K."/>
            <person name="Riley R."/>
            <person name="Lipzen A."/>
            <person name="Clum A."/>
            <person name="Drula E."/>
            <person name="Henrissat B."/>
            <person name="Kohler A."/>
            <person name="Grigoriev I.V."/>
            <person name="Martin F.M."/>
            <person name="Hacquard S."/>
        </authorList>
    </citation>
    <scope>NUCLEOTIDE SEQUENCE</scope>
    <source>
        <strain evidence="1">MPI-CAGE-CH-0235</strain>
    </source>
</reference>
<protein>
    <submittedName>
        <fullName evidence="1">Uncharacterized protein</fullName>
    </submittedName>
</protein>
<evidence type="ECO:0000313" key="2">
    <source>
        <dbReference type="Proteomes" id="UP000813444"/>
    </source>
</evidence>
<organism evidence="1 2">
    <name type="scientific">Stachybotrys elegans</name>
    <dbReference type="NCBI Taxonomy" id="80388"/>
    <lineage>
        <taxon>Eukaryota</taxon>
        <taxon>Fungi</taxon>
        <taxon>Dikarya</taxon>
        <taxon>Ascomycota</taxon>
        <taxon>Pezizomycotina</taxon>
        <taxon>Sordariomycetes</taxon>
        <taxon>Hypocreomycetidae</taxon>
        <taxon>Hypocreales</taxon>
        <taxon>Stachybotryaceae</taxon>
        <taxon>Stachybotrys</taxon>
    </lineage>
</organism>
<dbReference type="OrthoDB" id="3437411at2759"/>
<dbReference type="Proteomes" id="UP000813444">
    <property type="component" value="Unassembled WGS sequence"/>
</dbReference>
<gene>
    <name evidence="1" type="ORF">B0I35DRAFT_440509</name>
</gene>